<dbReference type="GO" id="GO:0006281">
    <property type="term" value="P:DNA repair"/>
    <property type="evidence" value="ECO:0007669"/>
    <property type="project" value="InterPro"/>
</dbReference>
<dbReference type="PANTHER" id="PTHR30153">
    <property type="entry name" value="REPLICATIVE DNA HELICASE DNAB"/>
    <property type="match status" value="1"/>
</dbReference>
<dbReference type="SUPFAM" id="SSF52540">
    <property type="entry name" value="P-loop containing nucleoside triphosphate hydrolases"/>
    <property type="match status" value="1"/>
</dbReference>
<keyword evidence="9" id="KW-0413">Isomerase</keyword>
<dbReference type="InterPro" id="IPR007693">
    <property type="entry name" value="DNA_helicase_DnaB-like_N"/>
</dbReference>
<dbReference type="EC" id="5.6.2.3" evidence="11 12"/>
<evidence type="ECO:0000256" key="7">
    <source>
        <dbReference type="ARBA" id="ARBA00022840"/>
    </source>
</evidence>
<keyword evidence="7 12" id="KW-0067">ATP-binding</keyword>
<dbReference type="GO" id="GO:0003677">
    <property type="term" value="F:DNA binding"/>
    <property type="evidence" value="ECO:0007669"/>
    <property type="project" value="UniProtKB-UniRule"/>
</dbReference>
<accession>A0A212QWU3</accession>
<dbReference type="GO" id="GO:0005829">
    <property type="term" value="C:cytosol"/>
    <property type="evidence" value="ECO:0007669"/>
    <property type="project" value="TreeGrafter"/>
</dbReference>
<keyword evidence="16" id="KW-1185">Reference proteome</keyword>
<reference evidence="16" key="1">
    <citation type="submission" date="2017-06" db="EMBL/GenBank/DDBJ databases">
        <authorList>
            <person name="Varghese N."/>
            <person name="Submissions S."/>
        </authorList>
    </citation>
    <scope>NUCLEOTIDE SEQUENCE [LARGE SCALE GENOMIC DNA]</scope>
    <source>
        <strain evidence="16">JAD2</strain>
    </source>
</reference>
<feature type="domain" description="SF4 helicase" evidence="14">
    <location>
        <begin position="183"/>
        <end position="448"/>
    </location>
</feature>
<dbReference type="Proteomes" id="UP000197025">
    <property type="component" value="Unassembled WGS sequence"/>
</dbReference>
<evidence type="ECO:0000259" key="14">
    <source>
        <dbReference type="PROSITE" id="PS51199"/>
    </source>
</evidence>
<dbReference type="GO" id="GO:0016887">
    <property type="term" value="F:ATP hydrolysis activity"/>
    <property type="evidence" value="ECO:0007669"/>
    <property type="project" value="RHEA"/>
</dbReference>
<evidence type="ECO:0000256" key="10">
    <source>
        <dbReference type="ARBA" id="ARBA00048954"/>
    </source>
</evidence>
<keyword evidence="6 12" id="KW-0347">Helicase</keyword>
<dbReference type="InterPro" id="IPR007694">
    <property type="entry name" value="DNA_helicase_DnaB-like_C"/>
</dbReference>
<organism evidence="15 16">
    <name type="scientific">Thermoflexus hugenholtzii JAD2</name>
    <dbReference type="NCBI Taxonomy" id="877466"/>
    <lineage>
        <taxon>Bacteria</taxon>
        <taxon>Bacillati</taxon>
        <taxon>Chloroflexota</taxon>
        <taxon>Thermoflexia</taxon>
        <taxon>Thermoflexales</taxon>
        <taxon>Thermoflexaceae</taxon>
        <taxon>Thermoflexus</taxon>
    </lineage>
</organism>
<dbReference type="EMBL" id="FYEK01000027">
    <property type="protein sequence ID" value="SNB64197.1"/>
    <property type="molecule type" value="Genomic_DNA"/>
</dbReference>
<evidence type="ECO:0000256" key="1">
    <source>
        <dbReference type="ARBA" id="ARBA00008428"/>
    </source>
</evidence>
<name>A0A212QWU3_9CHLR</name>
<dbReference type="NCBIfam" id="TIGR00665">
    <property type="entry name" value="DnaB"/>
    <property type="match status" value="1"/>
</dbReference>
<protein>
    <recommendedName>
        <fullName evidence="11 12">Replicative DNA helicase</fullName>
        <ecNumber evidence="11 12">5.6.2.3</ecNumber>
    </recommendedName>
</protein>
<dbReference type="Pfam" id="PF03796">
    <property type="entry name" value="DnaB_C"/>
    <property type="match status" value="1"/>
</dbReference>
<dbReference type="InterPro" id="IPR036185">
    <property type="entry name" value="DNA_heli_DnaB-like_N_sf"/>
</dbReference>
<keyword evidence="2 12" id="KW-0639">Primosome</keyword>
<dbReference type="FunFam" id="1.10.860.10:FF:000001">
    <property type="entry name" value="Replicative DNA helicase"/>
    <property type="match status" value="1"/>
</dbReference>
<dbReference type="NCBIfam" id="NF004384">
    <property type="entry name" value="PRK05748.1"/>
    <property type="match status" value="1"/>
</dbReference>
<dbReference type="SUPFAM" id="SSF48024">
    <property type="entry name" value="N-terminal domain of DnaB helicase"/>
    <property type="match status" value="1"/>
</dbReference>
<evidence type="ECO:0000256" key="6">
    <source>
        <dbReference type="ARBA" id="ARBA00022806"/>
    </source>
</evidence>
<evidence type="ECO:0000313" key="15">
    <source>
        <dbReference type="EMBL" id="SNB64197.1"/>
    </source>
</evidence>
<dbReference type="PROSITE" id="PS50162">
    <property type="entry name" value="RECA_2"/>
    <property type="match status" value="1"/>
</dbReference>
<dbReference type="GO" id="GO:0042802">
    <property type="term" value="F:identical protein binding"/>
    <property type="evidence" value="ECO:0007669"/>
    <property type="project" value="UniProtKB-ARBA"/>
</dbReference>
<keyword evidence="3 12" id="KW-0235">DNA replication</keyword>
<evidence type="ECO:0000256" key="8">
    <source>
        <dbReference type="ARBA" id="ARBA00023125"/>
    </source>
</evidence>
<dbReference type="SMART" id="SM00382">
    <property type="entry name" value="AAA"/>
    <property type="match status" value="1"/>
</dbReference>
<dbReference type="GO" id="GO:0043139">
    <property type="term" value="F:5'-3' DNA helicase activity"/>
    <property type="evidence" value="ECO:0007669"/>
    <property type="project" value="UniProtKB-EC"/>
</dbReference>
<dbReference type="InterPro" id="IPR027417">
    <property type="entry name" value="P-loop_NTPase"/>
</dbReference>
<dbReference type="RefSeq" id="WP_088571043.1">
    <property type="nucleotide sequence ID" value="NZ_FYEK01000027.1"/>
</dbReference>
<dbReference type="AlphaFoldDB" id="A0A212QWU3"/>
<dbReference type="Gene3D" id="3.40.50.300">
    <property type="entry name" value="P-loop containing nucleotide triphosphate hydrolases"/>
    <property type="match status" value="1"/>
</dbReference>
<keyword evidence="5 12" id="KW-0378">Hydrolase</keyword>
<dbReference type="Gene3D" id="1.10.860.10">
    <property type="entry name" value="DNAb Helicase, Chain A"/>
    <property type="match status" value="1"/>
</dbReference>
<gene>
    <name evidence="15" type="ORF">SAMN02746019_00007910</name>
</gene>
<dbReference type="OrthoDB" id="9773982at2"/>
<evidence type="ECO:0000256" key="3">
    <source>
        <dbReference type="ARBA" id="ARBA00022705"/>
    </source>
</evidence>
<dbReference type="FunCoup" id="A0A212QWU3">
    <property type="interactions" value="282"/>
</dbReference>
<evidence type="ECO:0000256" key="11">
    <source>
        <dbReference type="NCBIfam" id="TIGR00665"/>
    </source>
</evidence>
<dbReference type="CDD" id="cd00984">
    <property type="entry name" value="DnaB_C"/>
    <property type="match status" value="1"/>
</dbReference>
<dbReference type="InParanoid" id="A0A212QWU3"/>
<proteinExistence type="inferred from homology"/>
<dbReference type="PROSITE" id="PS51199">
    <property type="entry name" value="SF4_HELICASE"/>
    <property type="match status" value="1"/>
</dbReference>
<keyword evidence="4 12" id="KW-0547">Nucleotide-binding</keyword>
<dbReference type="InterPro" id="IPR020588">
    <property type="entry name" value="RecA_ATP-bd"/>
</dbReference>
<evidence type="ECO:0000256" key="2">
    <source>
        <dbReference type="ARBA" id="ARBA00022515"/>
    </source>
</evidence>
<comment type="similarity">
    <text evidence="1 12">Belongs to the helicase family. DnaB subfamily.</text>
</comment>
<comment type="function">
    <text evidence="12">The main replicative DNA helicase, it participates in initiation and elongation during chromosome replication. Travels ahead of the DNA replisome, separating dsDNA into templates for DNA synthesis. A processive ATP-dependent 5'-3' DNA helicase it has DNA-dependent ATPase activity.</text>
</comment>
<dbReference type="InterPro" id="IPR007692">
    <property type="entry name" value="DNA_helicase_DnaB"/>
</dbReference>
<evidence type="ECO:0000259" key="13">
    <source>
        <dbReference type="PROSITE" id="PS50162"/>
    </source>
</evidence>
<dbReference type="GO" id="GO:0005524">
    <property type="term" value="F:ATP binding"/>
    <property type="evidence" value="ECO:0007669"/>
    <property type="project" value="UniProtKB-UniRule"/>
</dbReference>
<sequence length="451" mass="51524">MTTPELAERVPLAPHNLEAEEAVLGAILLDPELIHTLATMLRPEDFFLEKHRWIWEAYLALHDRREAIDPVTVADELERQGRLQEVGGRGFLIGLAARVPTTVHALDYARLVERDAIRRRLLEAATQIARMAYEEPPGEVDELLDRAEAALFAVAQRRLIRDVQSIRDLLRAYYEHIEYLYEHRGEPLGIPTGFRDLDRLLGGLQRSDLVIVAARPGVGKTSLLLSFALNAAKRYRQRVAIFSLEMSAEQVVHRLVTQETGIEGQRLRLGELREDEWPRFVHAVSTLSELPIWIDDTPAISALQLRAKARRLYAEHGLDLLIVDYLQLMTADIRAENRVQEISYISRALKSLARELNIPVVAASQLSRAVEQRHDKRPILADLRESGSIEQDSDVVIFIYRDEIYNPDTDRKNIAEIIVAKHRNGPIGTVELYFRPQQAQFVDLHKQEIRL</sequence>
<dbReference type="FunFam" id="3.40.50.300:FF:000076">
    <property type="entry name" value="Replicative DNA helicase"/>
    <property type="match status" value="1"/>
</dbReference>
<dbReference type="GO" id="GO:1990077">
    <property type="term" value="C:primosome complex"/>
    <property type="evidence" value="ECO:0007669"/>
    <property type="project" value="UniProtKB-UniRule"/>
</dbReference>
<evidence type="ECO:0000313" key="16">
    <source>
        <dbReference type="Proteomes" id="UP000197025"/>
    </source>
</evidence>
<dbReference type="GO" id="GO:0006269">
    <property type="term" value="P:DNA replication, synthesis of primer"/>
    <property type="evidence" value="ECO:0007669"/>
    <property type="project" value="UniProtKB-UniRule"/>
</dbReference>
<dbReference type="InterPro" id="IPR003593">
    <property type="entry name" value="AAA+_ATPase"/>
</dbReference>
<comment type="catalytic activity">
    <reaction evidence="10 12">
        <text>ATP + H2O = ADP + phosphate + H(+)</text>
        <dbReference type="Rhea" id="RHEA:13065"/>
        <dbReference type="ChEBI" id="CHEBI:15377"/>
        <dbReference type="ChEBI" id="CHEBI:15378"/>
        <dbReference type="ChEBI" id="CHEBI:30616"/>
        <dbReference type="ChEBI" id="CHEBI:43474"/>
        <dbReference type="ChEBI" id="CHEBI:456216"/>
        <dbReference type="EC" id="5.6.2.3"/>
    </reaction>
</comment>
<evidence type="ECO:0000256" key="4">
    <source>
        <dbReference type="ARBA" id="ARBA00022741"/>
    </source>
</evidence>
<dbReference type="Pfam" id="PF00772">
    <property type="entry name" value="DnaB"/>
    <property type="match status" value="1"/>
</dbReference>
<keyword evidence="8 12" id="KW-0238">DNA-binding</keyword>
<evidence type="ECO:0000256" key="12">
    <source>
        <dbReference type="RuleBase" id="RU362085"/>
    </source>
</evidence>
<dbReference type="InterPro" id="IPR016136">
    <property type="entry name" value="DNA_helicase_N/primase_C"/>
</dbReference>
<dbReference type="GO" id="GO:0140664">
    <property type="term" value="F:ATP-dependent DNA damage sensor activity"/>
    <property type="evidence" value="ECO:0007669"/>
    <property type="project" value="InterPro"/>
</dbReference>
<feature type="domain" description="RecA family profile 1" evidence="13">
    <location>
        <begin position="186"/>
        <end position="366"/>
    </location>
</feature>
<evidence type="ECO:0000256" key="5">
    <source>
        <dbReference type="ARBA" id="ARBA00022801"/>
    </source>
</evidence>
<dbReference type="PANTHER" id="PTHR30153:SF2">
    <property type="entry name" value="REPLICATIVE DNA HELICASE"/>
    <property type="match status" value="1"/>
</dbReference>
<evidence type="ECO:0000256" key="9">
    <source>
        <dbReference type="ARBA" id="ARBA00023235"/>
    </source>
</evidence>